<protein>
    <submittedName>
        <fullName evidence="5">Cyclin N-terminal domain-containing 2</fullName>
    </submittedName>
</protein>
<feature type="domain" description="Cyclin-like" evidence="3">
    <location>
        <begin position="184"/>
        <end position="268"/>
    </location>
</feature>
<dbReference type="Proteomes" id="UP001295444">
    <property type="component" value="Chromosome 09"/>
</dbReference>
<dbReference type="SUPFAM" id="SSF47954">
    <property type="entry name" value="Cyclin-like"/>
    <property type="match status" value="2"/>
</dbReference>
<evidence type="ECO:0000313" key="5">
    <source>
        <dbReference type="EMBL" id="CAH2314013.1"/>
    </source>
</evidence>
<name>A0AAD1WMA1_PELCU</name>
<accession>A0AAD1WMA1</accession>
<feature type="domain" description="Cyclin-like" evidence="3">
    <location>
        <begin position="281"/>
        <end position="369"/>
    </location>
</feature>
<dbReference type="InterPro" id="IPR039361">
    <property type="entry name" value="Cyclin"/>
</dbReference>
<dbReference type="InterPro" id="IPR013763">
    <property type="entry name" value="Cyclin-like_dom"/>
</dbReference>
<dbReference type="SMART" id="SM00385">
    <property type="entry name" value="CYCLIN"/>
    <property type="match status" value="2"/>
</dbReference>
<gene>
    <name evidence="5" type="ORF">PECUL_23A025557</name>
</gene>
<dbReference type="InterPro" id="IPR004367">
    <property type="entry name" value="Cyclin_C-dom"/>
</dbReference>
<dbReference type="InterPro" id="IPR036915">
    <property type="entry name" value="Cyclin-like_sf"/>
</dbReference>
<dbReference type="Gene3D" id="1.10.472.10">
    <property type="entry name" value="Cyclin-like"/>
    <property type="match status" value="2"/>
</dbReference>
<keyword evidence="1 2" id="KW-0195">Cyclin</keyword>
<evidence type="ECO:0000313" key="6">
    <source>
        <dbReference type="Proteomes" id="UP001295444"/>
    </source>
</evidence>
<evidence type="ECO:0000259" key="3">
    <source>
        <dbReference type="SMART" id="SM00385"/>
    </source>
</evidence>
<dbReference type="PANTHER" id="PTHR10177">
    <property type="entry name" value="CYCLINS"/>
    <property type="match status" value="1"/>
</dbReference>
<keyword evidence="6" id="KW-1185">Reference proteome</keyword>
<evidence type="ECO:0000256" key="2">
    <source>
        <dbReference type="RuleBase" id="RU000383"/>
    </source>
</evidence>
<dbReference type="SMART" id="SM01332">
    <property type="entry name" value="Cyclin_C"/>
    <property type="match status" value="1"/>
</dbReference>
<comment type="similarity">
    <text evidence="2">Belongs to the cyclin family.</text>
</comment>
<dbReference type="EMBL" id="OW240920">
    <property type="protein sequence ID" value="CAH2314013.1"/>
    <property type="molecule type" value="Genomic_DNA"/>
</dbReference>
<dbReference type="Pfam" id="PF02984">
    <property type="entry name" value="Cyclin_C"/>
    <property type="match status" value="1"/>
</dbReference>
<evidence type="ECO:0000256" key="1">
    <source>
        <dbReference type="ARBA" id="ARBA00023127"/>
    </source>
</evidence>
<dbReference type="Pfam" id="PF00134">
    <property type="entry name" value="Cyclin_N"/>
    <property type="match status" value="1"/>
</dbReference>
<dbReference type="FunFam" id="1.10.472.10:FF:000057">
    <property type="entry name" value="Cyclin N-terminal domain containing 2"/>
    <property type="match status" value="1"/>
</dbReference>
<sequence>MYFWNHFRVPACKHTPSIQTANEQTYPIGHDTAFAHGNPPESTNSQCNWCNNYTAPLKRDALNHVPLCLHAASPKKGKLLGGVLLKMAISSRSGRERSCNSARRVCCHLVPIHLQDPIHVLAVLKGTRLPSWLLRLHAHSASVAERQYSTESFTRVLRTQCYHVFRSGDIPKSVTAEMRNVLLDWLVQVHEYLALEEETLYLAVYLMNSYIRSHKIHTSMLQLLASTCLFIACKVEESLIPEPAELCFMMEDAFSKKDLMRMERKVLNRLKFDLRYTQPLYFLHLLSITGKCPEKTHYLAMYFMELTLREADALTIEPALLACAALRLAHMVLALESRSLNSDLKWPGVLHLYSYRDAELISSQQLMAQFALRGEAKSTWQKYSRPQKHEVSTEPALNAKNLIRCISSLSVIPV</sequence>
<dbReference type="CDD" id="cd20542">
    <property type="entry name" value="CYCLIN_CNTD2"/>
    <property type="match status" value="1"/>
</dbReference>
<dbReference type="AlphaFoldDB" id="A0AAD1WMA1"/>
<dbReference type="InterPro" id="IPR006671">
    <property type="entry name" value="Cyclin_N"/>
</dbReference>
<reference evidence="5" key="1">
    <citation type="submission" date="2022-03" db="EMBL/GenBank/DDBJ databases">
        <authorList>
            <person name="Alioto T."/>
            <person name="Alioto T."/>
            <person name="Gomez Garrido J."/>
        </authorList>
    </citation>
    <scope>NUCLEOTIDE SEQUENCE</scope>
</reference>
<feature type="domain" description="Cyclin C-terminal" evidence="4">
    <location>
        <begin position="277"/>
        <end position="397"/>
    </location>
</feature>
<evidence type="ECO:0000259" key="4">
    <source>
        <dbReference type="SMART" id="SM01332"/>
    </source>
</evidence>
<proteinExistence type="inferred from homology"/>
<organism evidence="5 6">
    <name type="scientific">Pelobates cultripes</name>
    <name type="common">Western spadefoot toad</name>
    <dbReference type="NCBI Taxonomy" id="61616"/>
    <lineage>
        <taxon>Eukaryota</taxon>
        <taxon>Metazoa</taxon>
        <taxon>Chordata</taxon>
        <taxon>Craniata</taxon>
        <taxon>Vertebrata</taxon>
        <taxon>Euteleostomi</taxon>
        <taxon>Amphibia</taxon>
        <taxon>Batrachia</taxon>
        <taxon>Anura</taxon>
        <taxon>Pelobatoidea</taxon>
        <taxon>Pelobatidae</taxon>
        <taxon>Pelobates</taxon>
    </lineage>
</organism>